<reference evidence="2" key="1">
    <citation type="journal article" date="2019" name="Int. J. Syst. Evol. Microbiol.">
        <title>The Global Catalogue of Microorganisms (GCM) 10K type strain sequencing project: providing services to taxonomists for standard genome sequencing and annotation.</title>
        <authorList>
            <consortium name="The Broad Institute Genomics Platform"/>
            <consortium name="The Broad Institute Genome Sequencing Center for Infectious Disease"/>
            <person name="Wu L."/>
            <person name="Ma J."/>
        </authorList>
    </citation>
    <scope>NUCLEOTIDE SEQUENCE [LARGE SCALE GENOMIC DNA]</scope>
    <source>
        <strain evidence="2">CCM 8893</strain>
    </source>
</reference>
<keyword evidence="2" id="KW-1185">Reference proteome</keyword>
<dbReference type="Proteomes" id="UP001596258">
    <property type="component" value="Unassembled WGS sequence"/>
</dbReference>
<evidence type="ECO:0000313" key="2">
    <source>
        <dbReference type="Proteomes" id="UP001596258"/>
    </source>
</evidence>
<sequence length="70" mass="7678">MSKIPWGTYGAGNEMAVANQNNIESYEFNPLTGGVTVYFVSGRTWELDGDMQDILKSLQLEDGKGTDSDD</sequence>
<name>A0ABW1UD82_9LACO</name>
<organism evidence="1 2">
    <name type="scientific">Levilactobacillus angrenensis</name>
    <dbReference type="NCBI Taxonomy" id="2486020"/>
    <lineage>
        <taxon>Bacteria</taxon>
        <taxon>Bacillati</taxon>
        <taxon>Bacillota</taxon>
        <taxon>Bacilli</taxon>
        <taxon>Lactobacillales</taxon>
        <taxon>Lactobacillaceae</taxon>
        <taxon>Levilactobacillus</taxon>
    </lineage>
</organism>
<gene>
    <name evidence="1" type="ORF">ACFP1M_10760</name>
</gene>
<dbReference type="RefSeq" id="WP_125575332.1">
    <property type="nucleotide sequence ID" value="NZ_JBHSSO010000069.1"/>
</dbReference>
<comment type="caution">
    <text evidence="1">The sequence shown here is derived from an EMBL/GenBank/DDBJ whole genome shotgun (WGS) entry which is preliminary data.</text>
</comment>
<proteinExistence type="predicted"/>
<dbReference type="EMBL" id="JBHSSO010000069">
    <property type="protein sequence ID" value="MFC6290651.1"/>
    <property type="molecule type" value="Genomic_DNA"/>
</dbReference>
<protein>
    <submittedName>
        <fullName evidence="1">Uncharacterized protein</fullName>
    </submittedName>
</protein>
<evidence type="ECO:0000313" key="1">
    <source>
        <dbReference type="EMBL" id="MFC6290651.1"/>
    </source>
</evidence>
<accession>A0ABW1UD82</accession>